<dbReference type="AlphaFoldDB" id="A0A7W5UI31"/>
<evidence type="ECO:0000313" key="3">
    <source>
        <dbReference type="Proteomes" id="UP000541425"/>
    </source>
</evidence>
<evidence type="ECO:0000313" key="2">
    <source>
        <dbReference type="EMBL" id="MBB3701812.1"/>
    </source>
</evidence>
<gene>
    <name evidence="2" type="ORF">FHS60_000254</name>
</gene>
<name>A0A7W5UI31_9BACT</name>
<protein>
    <submittedName>
        <fullName evidence="2">Uncharacterized protein</fullName>
    </submittedName>
</protein>
<organism evidence="2 3">
    <name type="scientific">Alloprevotella rava</name>
    <dbReference type="NCBI Taxonomy" id="671218"/>
    <lineage>
        <taxon>Bacteria</taxon>
        <taxon>Pseudomonadati</taxon>
        <taxon>Bacteroidota</taxon>
        <taxon>Bacteroidia</taxon>
        <taxon>Bacteroidales</taxon>
        <taxon>Prevotellaceae</taxon>
        <taxon>Alloprevotella</taxon>
    </lineage>
</organism>
<feature type="compositionally biased region" description="Basic residues" evidence="1">
    <location>
        <begin position="59"/>
        <end position="68"/>
    </location>
</feature>
<feature type="compositionally biased region" description="Basic and acidic residues" evidence="1">
    <location>
        <begin position="39"/>
        <end position="51"/>
    </location>
</feature>
<evidence type="ECO:0000256" key="1">
    <source>
        <dbReference type="SAM" id="MobiDB-lite"/>
    </source>
</evidence>
<dbReference type="EMBL" id="JACICA010000001">
    <property type="protein sequence ID" value="MBB3701812.1"/>
    <property type="molecule type" value="Genomic_DNA"/>
</dbReference>
<sequence>MLFAARMIKPIVKKEGGKQIFKKQEKRTKMSVAIRRKEEDLRQPLTDKAETQLHTFGTAKRRKTREKD</sequence>
<feature type="region of interest" description="Disordered" evidence="1">
    <location>
        <begin position="39"/>
        <end position="68"/>
    </location>
</feature>
<dbReference type="RefSeq" id="WP_183693900.1">
    <property type="nucleotide sequence ID" value="NZ_JACICA010000001.1"/>
</dbReference>
<reference evidence="2 3" key="1">
    <citation type="submission" date="2020-08" db="EMBL/GenBank/DDBJ databases">
        <title>Genomic Encyclopedia of Type Strains, Phase IV (KMG-IV): sequencing the most valuable type-strain genomes for metagenomic binning, comparative biology and taxonomic classification.</title>
        <authorList>
            <person name="Goeker M."/>
        </authorList>
    </citation>
    <scope>NUCLEOTIDE SEQUENCE [LARGE SCALE GENOMIC DNA]</scope>
    <source>
        <strain evidence="2 3">DSM 22548</strain>
    </source>
</reference>
<comment type="caution">
    <text evidence="2">The sequence shown here is derived from an EMBL/GenBank/DDBJ whole genome shotgun (WGS) entry which is preliminary data.</text>
</comment>
<proteinExistence type="predicted"/>
<accession>A0A7W5UI31</accession>
<dbReference type="Proteomes" id="UP000541425">
    <property type="component" value="Unassembled WGS sequence"/>
</dbReference>